<evidence type="ECO:0000256" key="1">
    <source>
        <dbReference type="ARBA" id="ARBA00001007"/>
    </source>
</evidence>
<evidence type="ECO:0000256" key="7">
    <source>
        <dbReference type="ARBA" id="ARBA00019608"/>
    </source>
</evidence>
<evidence type="ECO:0000256" key="6">
    <source>
        <dbReference type="ARBA" id="ARBA00012375"/>
    </source>
</evidence>
<dbReference type="AlphaFoldDB" id="A0A0R0D5C3"/>
<evidence type="ECO:0000256" key="12">
    <source>
        <dbReference type="ARBA" id="ARBA00022989"/>
    </source>
</evidence>
<dbReference type="UniPathway" id="UPA00609">
    <property type="reaction ID" value="UER00664"/>
</dbReference>
<evidence type="ECO:0000256" key="16">
    <source>
        <dbReference type="ARBA" id="ARBA00023264"/>
    </source>
</evidence>
<dbReference type="GO" id="GO:0008715">
    <property type="term" value="F:CDP-diacylglycerol diphosphatase activity"/>
    <property type="evidence" value="ECO:0007669"/>
    <property type="project" value="UniProtKB-EC"/>
</dbReference>
<comment type="pathway">
    <text evidence="3">Phospholipid metabolism; CDP-diacylglycerol degradation; phosphatidate from CDP-diacylglycerol: step 1/1.</text>
</comment>
<keyword evidence="9" id="KW-0444">Lipid biosynthesis</keyword>
<evidence type="ECO:0000256" key="3">
    <source>
        <dbReference type="ARBA" id="ARBA00004927"/>
    </source>
</evidence>
<evidence type="ECO:0000256" key="10">
    <source>
        <dbReference type="ARBA" id="ARBA00022692"/>
    </source>
</evidence>
<dbReference type="GO" id="GO:0008654">
    <property type="term" value="P:phospholipid biosynthetic process"/>
    <property type="evidence" value="ECO:0007669"/>
    <property type="project" value="UniProtKB-KW"/>
</dbReference>
<dbReference type="Gene3D" id="3.30.428.30">
    <property type="entry name" value="HIT family - CDH-like"/>
    <property type="match status" value="1"/>
</dbReference>
<keyword evidence="14" id="KW-0472">Membrane</keyword>
<keyword evidence="16" id="KW-1208">Phospholipid metabolism</keyword>
<keyword evidence="8" id="KW-1003">Cell membrane</keyword>
<keyword evidence="20" id="KW-1185">Reference proteome</keyword>
<reference evidence="19 20" key="1">
    <citation type="submission" date="2015-05" db="EMBL/GenBank/DDBJ databases">
        <title>Genome sequencing and analysis of members of genus Stenotrophomonas.</title>
        <authorList>
            <person name="Patil P.P."/>
            <person name="Midha S."/>
            <person name="Patil P.B."/>
        </authorList>
    </citation>
    <scope>NUCLEOTIDE SEQUENCE [LARGE SCALE GENOMIC DNA]</scope>
    <source>
        <strain evidence="19 20">DSM 21508</strain>
    </source>
</reference>
<accession>A0A0R0D5C3</accession>
<evidence type="ECO:0000313" key="19">
    <source>
        <dbReference type="EMBL" id="KRG73438.1"/>
    </source>
</evidence>
<evidence type="ECO:0000313" key="20">
    <source>
        <dbReference type="Proteomes" id="UP000051386"/>
    </source>
</evidence>
<dbReference type="SUPFAM" id="SSF54197">
    <property type="entry name" value="HIT-like"/>
    <property type="match status" value="1"/>
</dbReference>
<evidence type="ECO:0000256" key="9">
    <source>
        <dbReference type="ARBA" id="ARBA00022516"/>
    </source>
</evidence>
<comment type="catalytic activity">
    <reaction evidence="1">
        <text>a CDP-1,2-diacyl-sn-glycerol + H2O = a 1,2-diacyl-sn-glycero-3-phosphate + CMP + 2 H(+)</text>
        <dbReference type="Rhea" id="RHEA:15221"/>
        <dbReference type="ChEBI" id="CHEBI:15377"/>
        <dbReference type="ChEBI" id="CHEBI:15378"/>
        <dbReference type="ChEBI" id="CHEBI:58332"/>
        <dbReference type="ChEBI" id="CHEBI:58608"/>
        <dbReference type="ChEBI" id="CHEBI:60377"/>
        <dbReference type="EC" id="3.6.1.26"/>
    </reaction>
</comment>
<comment type="pathway">
    <text evidence="4">Lipid metabolism.</text>
</comment>
<gene>
    <name evidence="19" type="ORF">ABB28_10815</name>
</gene>
<comment type="similarity">
    <text evidence="5">Belongs to the Cdh family.</text>
</comment>
<dbReference type="GO" id="GO:0046342">
    <property type="term" value="P:CDP-diacylglycerol catabolic process"/>
    <property type="evidence" value="ECO:0007669"/>
    <property type="project" value="UniProtKB-UniPathway"/>
</dbReference>
<evidence type="ECO:0000256" key="15">
    <source>
        <dbReference type="ARBA" id="ARBA00023209"/>
    </source>
</evidence>
<dbReference type="GO" id="GO:0005886">
    <property type="term" value="C:plasma membrane"/>
    <property type="evidence" value="ECO:0007669"/>
    <property type="project" value="UniProtKB-SubCell"/>
</dbReference>
<dbReference type="InterPro" id="IPR003763">
    <property type="entry name" value="CDP-diacylglyc_Pase"/>
</dbReference>
<keyword evidence="11" id="KW-0378">Hydrolase</keyword>
<evidence type="ECO:0000256" key="17">
    <source>
        <dbReference type="ARBA" id="ARBA00032888"/>
    </source>
</evidence>
<dbReference type="NCBIfam" id="NF003986">
    <property type="entry name" value="PRK05471.1-5"/>
    <property type="match status" value="1"/>
</dbReference>
<evidence type="ECO:0000256" key="4">
    <source>
        <dbReference type="ARBA" id="ARBA00005189"/>
    </source>
</evidence>
<evidence type="ECO:0000256" key="5">
    <source>
        <dbReference type="ARBA" id="ARBA00006435"/>
    </source>
</evidence>
<dbReference type="Pfam" id="PF02611">
    <property type="entry name" value="CDH"/>
    <property type="match status" value="1"/>
</dbReference>
<evidence type="ECO:0000256" key="11">
    <source>
        <dbReference type="ARBA" id="ARBA00022801"/>
    </source>
</evidence>
<keyword evidence="10" id="KW-0812">Transmembrane</keyword>
<evidence type="ECO:0000256" key="8">
    <source>
        <dbReference type="ARBA" id="ARBA00022475"/>
    </source>
</evidence>
<protein>
    <recommendedName>
        <fullName evidence="7">CDP-diacylglycerol pyrophosphatase</fullName>
        <ecNumber evidence="6">3.6.1.26</ecNumber>
    </recommendedName>
    <alternativeName>
        <fullName evidence="17">CDP-diacylglycerol phosphatidylhydrolase</fullName>
    </alternativeName>
    <alternativeName>
        <fullName evidence="18">CDP-diglyceride hydrolase</fullName>
    </alternativeName>
</protein>
<keyword evidence="13" id="KW-0443">Lipid metabolism</keyword>
<name>A0A0R0D5C3_9GAMM</name>
<sequence length="249" mass="27102">MPACLAACTSIAPAPPPAASDALWRVIERDCRPADRQPGCLLLDESARHRHVLVKDHHGAYQYLLMPLDKISGIESAALYQPGSPNYFAAAWQARRFTEQALGRPLPRRFASLALNSPHGRSQHQLHIHVDCLRGEVAEGVAAQLAGLDSQWRPLPTRLRDHAYQALYLPGEQLTANPLHLLEQRVGLAAMGEWSLLVAGAEDADRGPGFVLLATRVDPESGNEASAEELQDHACAALNGSAQALERER</sequence>
<dbReference type="EC" id="3.6.1.26" evidence="6"/>
<dbReference type="EMBL" id="LDJK01000046">
    <property type="protein sequence ID" value="KRG73438.1"/>
    <property type="molecule type" value="Genomic_DNA"/>
</dbReference>
<keyword evidence="12" id="KW-1133">Transmembrane helix</keyword>
<evidence type="ECO:0000256" key="18">
    <source>
        <dbReference type="ARBA" id="ARBA00032892"/>
    </source>
</evidence>
<keyword evidence="15" id="KW-0594">Phospholipid biosynthesis</keyword>
<dbReference type="InterPro" id="IPR036265">
    <property type="entry name" value="HIT-like_sf"/>
</dbReference>
<comment type="caution">
    <text evidence="19">The sequence shown here is derived from an EMBL/GenBank/DDBJ whole genome shotgun (WGS) entry which is preliminary data.</text>
</comment>
<evidence type="ECO:0000256" key="13">
    <source>
        <dbReference type="ARBA" id="ARBA00023098"/>
    </source>
</evidence>
<organism evidence="19 20">
    <name type="scientific">Stenotrophomonas chelatiphaga</name>
    <dbReference type="NCBI Taxonomy" id="517011"/>
    <lineage>
        <taxon>Bacteria</taxon>
        <taxon>Pseudomonadati</taxon>
        <taxon>Pseudomonadota</taxon>
        <taxon>Gammaproteobacteria</taxon>
        <taxon>Lysobacterales</taxon>
        <taxon>Lysobacteraceae</taxon>
        <taxon>Stenotrophomonas</taxon>
    </lineage>
</organism>
<evidence type="ECO:0000256" key="14">
    <source>
        <dbReference type="ARBA" id="ARBA00023136"/>
    </source>
</evidence>
<evidence type="ECO:0000256" key="2">
    <source>
        <dbReference type="ARBA" id="ARBA00004162"/>
    </source>
</evidence>
<comment type="subcellular location">
    <subcellularLocation>
        <location evidence="2">Cell membrane</location>
        <topology evidence="2">Single-pass membrane protein</topology>
    </subcellularLocation>
</comment>
<dbReference type="PIRSF" id="PIRSF001273">
    <property type="entry name" value="CDH"/>
    <property type="match status" value="1"/>
</dbReference>
<dbReference type="PATRIC" id="fig|517011.3.peg.1872"/>
<proteinExistence type="inferred from homology"/>
<dbReference type="Proteomes" id="UP000051386">
    <property type="component" value="Unassembled WGS sequence"/>
</dbReference>